<organism evidence="2 3">
    <name type="scientific">Caldibacillus debilis</name>
    <dbReference type="NCBI Taxonomy" id="301148"/>
    <lineage>
        <taxon>Bacteria</taxon>
        <taxon>Bacillati</taxon>
        <taxon>Bacillota</taxon>
        <taxon>Bacilli</taxon>
        <taxon>Bacillales</taxon>
        <taxon>Bacillaceae</taxon>
        <taxon>Caldibacillus</taxon>
    </lineage>
</organism>
<dbReference type="EMBL" id="LQYT01000016">
    <property type="protein sequence ID" value="KYD21924.1"/>
    <property type="molecule type" value="Genomic_DNA"/>
</dbReference>
<dbReference type="Proteomes" id="UP000075683">
    <property type="component" value="Unassembled WGS sequence"/>
</dbReference>
<reference evidence="2 3" key="1">
    <citation type="submission" date="2016-01" db="EMBL/GenBank/DDBJ databases">
        <title>Draft Genome Sequences of Seven Thermophilic Sporeformers Isolated from Foods.</title>
        <authorList>
            <person name="Berendsen E.M."/>
            <person name="Wells-Bennik M.H."/>
            <person name="Krawcyk A.O."/>
            <person name="De Jong A."/>
            <person name="Holsappel S."/>
            <person name="Eijlander R.T."/>
            <person name="Kuipers O.P."/>
        </authorList>
    </citation>
    <scope>NUCLEOTIDE SEQUENCE [LARGE SCALE GENOMIC DNA]</scope>
    <source>
        <strain evidence="2 3">B4135</strain>
    </source>
</reference>
<evidence type="ECO:0000313" key="2">
    <source>
        <dbReference type="EMBL" id="KYD21924.1"/>
    </source>
</evidence>
<feature type="compositionally biased region" description="Basic and acidic residues" evidence="1">
    <location>
        <begin position="15"/>
        <end position="36"/>
    </location>
</feature>
<evidence type="ECO:0000313" key="3">
    <source>
        <dbReference type="Proteomes" id="UP000075683"/>
    </source>
</evidence>
<gene>
    <name evidence="2" type="ORF">B4135_1550</name>
</gene>
<proteinExistence type="predicted"/>
<evidence type="ECO:0000256" key="1">
    <source>
        <dbReference type="SAM" id="MobiDB-lite"/>
    </source>
</evidence>
<name>A0A150MBJ8_9BACI</name>
<feature type="region of interest" description="Disordered" evidence="1">
    <location>
        <begin position="1"/>
        <end position="51"/>
    </location>
</feature>
<comment type="caution">
    <text evidence="2">The sequence shown here is derived from an EMBL/GenBank/DDBJ whole genome shotgun (WGS) entry which is preliminary data.</text>
</comment>
<accession>A0A150MBJ8</accession>
<feature type="compositionally biased region" description="Gly residues" evidence="1">
    <location>
        <begin position="1"/>
        <end position="11"/>
    </location>
</feature>
<sequence length="51" mass="5079">MERLGSAGGFSGKKIGAEHAGKDSRPKASDGTEPGRQKVVPIAAAGSRGTV</sequence>
<dbReference type="AlphaFoldDB" id="A0A150MBJ8"/>
<protein>
    <submittedName>
        <fullName evidence="2">Uncharacterized protein</fullName>
    </submittedName>
</protein>